<accession>A0A448WXT7</accession>
<name>A0A448WXT7_9PLAT</name>
<dbReference type="EMBL" id="CAAALY010058907">
    <property type="protein sequence ID" value="VEL22889.1"/>
    <property type="molecule type" value="Genomic_DNA"/>
</dbReference>
<comment type="caution">
    <text evidence="1">The sequence shown here is derived from an EMBL/GenBank/DDBJ whole genome shotgun (WGS) entry which is preliminary data.</text>
</comment>
<evidence type="ECO:0000313" key="1">
    <source>
        <dbReference type="EMBL" id="VEL22889.1"/>
    </source>
</evidence>
<organism evidence="1 2">
    <name type="scientific">Protopolystoma xenopodis</name>
    <dbReference type="NCBI Taxonomy" id="117903"/>
    <lineage>
        <taxon>Eukaryota</taxon>
        <taxon>Metazoa</taxon>
        <taxon>Spiralia</taxon>
        <taxon>Lophotrochozoa</taxon>
        <taxon>Platyhelminthes</taxon>
        <taxon>Monogenea</taxon>
        <taxon>Polyopisthocotylea</taxon>
        <taxon>Polystomatidea</taxon>
        <taxon>Polystomatidae</taxon>
        <taxon>Protopolystoma</taxon>
    </lineage>
</organism>
<sequence>MASDWLEGKSWPDQLNLAPILRFCPLTSLPPKAHSEGRILLLPEAVSTGCMSVRLAGGYRAGQACQHVRHDLSHLLPKWPWPSRAWPAHPKLG</sequence>
<protein>
    <submittedName>
        <fullName evidence="1">Uncharacterized protein</fullName>
    </submittedName>
</protein>
<gene>
    <name evidence="1" type="ORF">PXEA_LOCUS16329</name>
</gene>
<dbReference type="Proteomes" id="UP000784294">
    <property type="component" value="Unassembled WGS sequence"/>
</dbReference>
<dbReference type="AlphaFoldDB" id="A0A448WXT7"/>
<reference evidence="1" key="1">
    <citation type="submission" date="2018-11" db="EMBL/GenBank/DDBJ databases">
        <authorList>
            <consortium name="Pathogen Informatics"/>
        </authorList>
    </citation>
    <scope>NUCLEOTIDE SEQUENCE</scope>
</reference>
<evidence type="ECO:0000313" key="2">
    <source>
        <dbReference type="Proteomes" id="UP000784294"/>
    </source>
</evidence>
<keyword evidence="2" id="KW-1185">Reference proteome</keyword>
<proteinExistence type="predicted"/>